<dbReference type="KEGG" id="rrd:RradSPS_0353"/>
<dbReference type="SUPFAM" id="SSF52794">
    <property type="entry name" value="PTS system IIB component-like"/>
    <property type="match status" value="1"/>
</dbReference>
<dbReference type="EMBL" id="JAWXXX010000001">
    <property type="protein sequence ID" value="MDX5893050.1"/>
    <property type="molecule type" value="Genomic_DNA"/>
</dbReference>
<accession>A0A023X0C3</accession>
<keyword evidence="4" id="KW-0804">Transcription</keyword>
<evidence type="ECO:0000259" key="6">
    <source>
        <dbReference type="PROSITE" id="PS51094"/>
    </source>
</evidence>
<dbReference type="InterPro" id="IPR011608">
    <property type="entry name" value="PRD"/>
</dbReference>
<dbReference type="PROSITE" id="PS51099">
    <property type="entry name" value="PTS_EIIB_TYPE_2"/>
    <property type="match status" value="1"/>
</dbReference>
<dbReference type="InterPro" id="IPR050661">
    <property type="entry name" value="BglG_antiterminators"/>
</dbReference>
<protein>
    <submittedName>
        <fullName evidence="10">BglG family transcription antiterminator</fullName>
    </submittedName>
    <submittedName>
        <fullName evidence="9">PRD domain</fullName>
    </submittedName>
</protein>
<feature type="compositionally biased region" description="Basic and acidic residues" evidence="5">
    <location>
        <begin position="504"/>
        <end position="515"/>
    </location>
</feature>
<dbReference type="HOGENOM" id="CLU_013442_2_0_11"/>
<keyword evidence="3" id="KW-0805">Transcription regulation</keyword>
<dbReference type="PROSITE" id="PS51372">
    <property type="entry name" value="PRD_2"/>
    <property type="match status" value="2"/>
</dbReference>
<dbReference type="EMBL" id="CP007514">
    <property type="protein sequence ID" value="AHY45636.1"/>
    <property type="molecule type" value="Genomic_DNA"/>
</dbReference>
<evidence type="ECO:0000256" key="3">
    <source>
        <dbReference type="ARBA" id="ARBA00023015"/>
    </source>
</evidence>
<dbReference type="SUPFAM" id="SSF63520">
    <property type="entry name" value="PTS-regulatory domain, PRD"/>
    <property type="match status" value="2"/>
</dbReference>
<dbReference type="GO" id="GO:0008982">
    <property type="term" value="F:protein-N(PI)-phosphohistidine-sugar phosphotransferase activity"/>
    <property type="evidence" value="ECO:0007669"/>
    <property type="project" value="InterPro"/>
</dbReference>
<dbReference type="RefSeq" id="WP_038680282.1">
    <property type="nucleotide sequence ID" value="NZ_CP007514.1"/>
</dbReference>
<dbReference type="InterPro" id="IPR013011">
    <property type="entry name" value="PTS_EIIB_2"/>
</dbReference>
<evidence type="ECO:0000313" key="10">
    <source>
        <dbReference type="EMBL" id="MDX5893050.1"/>
    </source>
</evidence>
<dbReference type="STRING" id="42256.RradSPS_0353"/>
<dbReference type="AlphaFoldDB" id="A0A023X0C3"/>
<dbReference type="Gene3D" id="1.10.1790.10">
    <property type="entry name" value="PRD domain"/>
    <property type="match status" value="2"/>
</dbReference>
<keyword evidence="2" id="KW-0677">Repeat</keyword>
<dbReference type="InterPro" id="IPR036634">
    <property type="entry name" value="PRD_sf"/>
</dbReference>
<evidence type="ECO:0000313" key="11">
    <source>
        <dbReference type="Proteomes" id="UP000025229"/>
    </source>
</evidence>
<dbReference type="Proteomes" id="UP000025229">
    <property type="component" value="Chromosome"/>
</dbReference>
<evidence type="ECO:0000259" key="7">
    <source>
        <dbReference type="PROSITE" id="PS51099"/>
    </source>
</evidence>
<dbReference type="eggNOG" id="COG3711">
    <property type="taxonomic scope" value="Bacteria"/>
</dbReference>
<dbReference type="GO" id="GO:0006355">
    <property type="term" value="P:regulation of DNA-templated transcription"/>
    <property type="evidence" value="ECO:0007669"/>
    <property type="project" value="InterPro"/>
</dbReference>
<organism evidence="9 11">
    <name type="scientific">Rubrobacter radiotolerans</name>
    <name type="common">Arthrobacter radiotolerans</name>
    <dbReference type="NCBI Taxonomy" id="42256"/>
    <lineage>
        <taxon>Bacteria</taxon>
        <taxon>Bacillati</taxon>
        <taxon>Actinomycetota</taxon>
        <taxon>Rubrobacteria</taxon>
        <taxon>Rubrobacterales</taxon>
        <taxon>Rubrobacteraceae</taxon>
        <taxon>Rubrobacter</taxon>
    </lineage>
</organism>
<dbReference type="InterPro" id="IPR036390">
    <property type="entry name" value="WH_DNA-bd_sf"/>
</dbReference>
<dbReference type="SUPFAM" id="SSF46785">
    <property type="entry name" value="Winged helix' DNA-binding domain"/>
    <property type="match status" value="1"/>
</dbReference>
<dbReference type="InterPro" id="IPR036095">
    <property type="entry name" value="PTS_EIIB-like_sf"/>
</dbReference>
<keyword evidence="11" id="KW-1185">Reference proteome</keyword>
<gene>
    <name evidence="9" type="ORF">RradSPS_0353</name>
    <name evidence="10" type="ORF">SIL72_03295</name>
</gene>
<dbReference type="PROSITE" id="PS51094">
    <property type="entry name" value="PTS_EIIA_TYPE_2"/>
    <property type="match status" value="1"/>
</dbReference>
<dbReference type="GO" id="GO:0009401">
    <property type="term" value="P:phosphoenolpyruvate-dependent sugar phosphotransferase system"/>
    <property type="evidence" value="ECO:0007669"/>
    <property type="project" value="InterPro"/>
</dbReference>
<evidence type="ECO:0000313" key="9">
    <source>
        <dbReference type="EMBL" id="AHY45636.1"/>
    </source>
</evidence>
<feature type="domain" description="PTS EIIA type-2" evidence="6">
    <location>
        <begin position="551"/>
        <end position="698"/>
    </location>
</feature>
<dbReference type="Pfam" id="PF08279">
    <property type="entry name" value="HTH_11"/>
    <property type="match status" value="1"/>
</dbReference>
<dbReference type="SUPFAM" id="SSF55804">
    <property type="entry name" value="Phoshotransferase/anion transport protein"/>
    <property type="match status" value="1"/>
</dbReference>
<evidence type="ECO:0000256" key="1">
    <source>
        <dbReference type="ARBA" id="ARBA00022679"/>
    </source>
</evidence>
<dbReference type="Gene3D" id="3.40.50.2300">
    <property type="match status" value="1"/>
</dbReference>
<dbReference type="InterPro" id="IPR036388">
    <property type="entry name" value="WH-like_DNA-bd_sf"/>
</dbReference>
<evidence type="ECO:0000256" key="5">
    <source>
        <dbReference type="SAM" id="MobiDB-lite"/>
    </source>
</evidence>
<evidence type="ECO:0000256" key="4">
    <source>
        <dbReference type="ARBA" id="ARBA00023163"/>
    </source>
</evidence>
<dbReference type="Pfam" id="PF00874">
    <property type="entry name" value="PRD"/>
    <property type="match status" value="2"/>
</dbReference>
<dbReference type="InterPro" id="IPR013196">
    <property type="entry name" value="HTH_11"/>
</dbReference>
<feature type="domain" description="PRD" evidence="8">
    <location>
        <begin position="311"/>
        <end position="416"/>
    </location>
</feature>
<dbReference type="PATRIC" id="fig|42256.3.peg.359"/>
<evidence type="ECO:0000259" key="8">
    <source>
        <dbReference type="PROSITE" id="PS51372"/>
    </source>
</evidence>
<feature type="domain" description="PTS EIIB type-2" evidence="7">
    <location>
        <begin position="419"/>
        <end position="508"/>
    </location>
</feature>
<dbReference type="Pfam" id="PF00359">
    <property type="entry name" value="PTS_EIIA_2"/>
    <property type="match status" value="1"/>
</dbReference>
<feature type="region of interest" description="Disordered" evidence="5">
    <location>
        <begin position="504"/>
        <end position="525"/>
    </location>
</feature>
<dbReference type="InterPro" id="IPR002178">
    <property type="entry name" value="PTS_EIIA_type-2_dom"/>
</dbReference>
<reference evidence="9 11" key="1">
    <citation type="submission" date="2014-03" db="EMBL/GenBank/DDBJ databases">
        <title>Complete genome sequence of the Radio-Resistant Rubrobacter radiotolerans RSPS-4.</title>
        <authorList>
            <person name="Egas C.C."/>
            <person name="Barroso C.C."/>
            <person name="Froufe H.J.C."/>
            <person name="Pacheco J.J."/>
            <person name="Albuquerque L.L."/>
            <person name="da Costa M.M.S."/>
        </authorList>
    </citation>
    <scope>NUCLEOTIDE SEQUENCE [LARGE SCALE GENOMIC DNA]</scope>
    <source>
        <strain evidence="9 11">RSPS-4</strain>
    </source>
</reference>
<dbReference type="CDD" id="cd05568">
    <property type="entry name" value="PTS_IIB_bgl_like"/>
    <property type="match status" value="1"/>
</dbReference>
<dbReference type="PANTHER" id="PTHR30185">
    <property type="entry name" value="CRYPTIC BETA-GLUCOSIDE BGL OPERON ANTITERMINATOR"/>
    <property type="match status" value="1"/>
</dbReference>
<sequence>MAGLSTAREARLVEALLRHPEGITVAGLAETLNVSARTIHRDLRPGRPAEGFIESHGLVLHRQAGRGLSVEGEPEAVERAIRDLEDAALLEVSPERRRVEVLRRLLGARGPVKLRALASGLKVAVGTVSRDLDEAEAWLSDFRLTLVRRRGYGVEISGPEAERRRAMSRLVFENLQGSDLLPGSPDAPSSAVSRRLLGFVDSERLRTIEALTRREVELLPYPIADEAFAALVVHVALAAERVLAGGRIELPEDVSRRLQQTEEYDRALSLARGISQALGVEVPESEVAYVTLHLRGTKLRQDSSLEQYFATSDLEIASRVRDLIRTVEERTGVVLVGDGSLYSGLLAHLERAMHRLREGMRISNPLLDDVRRDYPALFALVEEALGKVFADERIPEEEVGFVAMHFGAALDRGQGDFPRSVLVICSSGIATTKVLAARLEAAFPRIRRVRNASLFELPDLEPEEFDLVVSTVPLPLAEDAYVQVRPFMGPEEVERIRSHLLEKNLTRGPARRPESEPDGPAGRAASESLEVFGGGQERFRQMVEATQVVADLLDDFFLDRHEAGGSEDEAARLMCRSLVARGLAADEAGLAQALTERARRGGIGIPGTAVALFHARERSVERPSFSVHELDEPIMLEGMDGERMAVRRALLMVAPLDLSSVGLETVSEISAAMVERPAVRETFERGDEENVLDVLRTVFSQYLKDRLV</sequence>
<dbReference type="Proteomes" id="UP001281130">
    <property type="component" value="Unassembled WGS sequence"/>
</dbReference>
<feature type="domain" description="PRD" evidence="8">
    <location>
        <begin position="199"/>
        <end position="304"/>
    </location>
</feature>
<dbReference type="Gene3D" id="3.40.930.10">
    <property type="entry name" value="Mannitol-specific EII, Chain A"/>
    <property type="match status" value="1"/>
</dbReference>
<evidence type="ECO:0000256" key="2">
    <source>
        <dbReference type="ARBA" id="ARBA00022737"/>
    </source>
</evidence>
<dbReference type="InterPro" id="IPR016152">
    <property type="entry name" value="PTrfase/Anion_transptr"/>
</dbReference>
<keyword evidence="1" id="KW-0808">Transferase</keyword>
<name>A0A023X0C3_RUBRA</name>
<reference evidence="10" key="2">
    <citation type="submission" date="2023-11" db="EMBL/GenBank/DDBJ databases">
        <title>MicrobeMod: A computational toolkit for identifying prokaryotic methylation and restriction-modification with nanopore sequencing.</title>
        <authorList>
            <person name="Crits-Christoph A."/>
            <person name="Kang S.C."/>
            <person name="Lee H."/>
            <person name="Ostrov N."/>
        </authorList>
    </citation>
    <scope>NUCLEOTIDE SEQUENCE</scope>
    <source>
        <strain evidence="10">ATCC 51242</strain>
    </source>
</reference>
<proteinExistence type="predicted"/>
<dbReference type="PANTHER" id="PTHR30185:SF18">
    <property type="entry name" value="TRANSCRIPTIONAL REGULATOR MTLR"/>
    <property type="match status" value="1"/>
</dbReference>
<dbReference type="Gene3D" id="1.10.10.10">
    <property type="entry name" value="Winged helix-like DNA-binding domain superfamily/Winged helix DNA-binding domain"/>
    <property type="match status" value="1"/>
</dbReference>
<dbReference type="OrthoDB" id="3710983at2"/>